<dbReference type="GO" id="GO:0030322">
    <property type="term" value="P:stabilization of membrane potential"/>
    <property type="evidence" value="ECO:0007669"/>
    <property type="project" value="TreeGrafter"/>
</dbReference>
<feature type="domain" description="Potassium channel" evidence="14">
    <location>
        <begin position="211"/>
        <end position="287"/>
    </location>
</feature>
<keyword evidence="10 13" id="KW-0472">Membrane</keyword>
<evidence type="ECO:0000256" key="11">
    <source>
        <dbReference type="ARBA" id="ARBA00023303"/>
    </source>
</evidence>
<dbReference type="InterPro" id="IPR013099">
    <property type="entry name" value="K_chnl_dom"/>
</dbReference>
<sequence length="456" mass="53043">MKHANIRTVVLITTTFAYLFFGAAIFDHLESKNEIEETKYLLEAETIFKLKYNISDEDYNIITYNIIRSKPYKSGIQWKFTGALYFSTTVLTTIGYGHSTPRTDKGKIFCMFYAIAGIPLGLIMFQSIGERFNKFIMYCIRSIHNGISRLCSDKVKVYKEKFEPEPSKKIFKSILKIKYKKSKNVQNSLVKINKSSTLNSTIMIFVSITLCVVLVSLGAMTFSHFEDWSYMDSCYYCLITLTTIGFGDFVALQKNKMMQTSPGYYVFSLVFILFGLTVVSAAMNLLVLRFITTSSDVEKMRSISNTHHQSSKSIFQNDVFQRIFKKKTNSSTCHSLIDLVTVHNRLEMHLSKKNQLLNVDCQYSDYLNYSPTYESQSMLDLKPPFKMSTISNIFHNIDMFNNNFSETQEPYSNKIEHYLKRHTKSKKIKYWKHKNNISKRRKPIYKKIDRKNISLL</sequence>
<keyword evidence="11 12" id="KW-0407">Ion channel</keyword>
<dbReference type="EMBL" id="LWCA01000139">
    <property type="protein sequence ID" value="OAF70515.1"/>
    <property type="molecule type" value="Genomic_DNA"/>
</dbReference>
<dbReference type="InterPro" id="IPR003280">
    <property type="entry name" value="2pore_dom_K_chnl"/>
</dbReference>
<feature type="domain" description="Potassium channel" evidence="14">
    <location>
        <begin position="74"/>
        <end position="132"/>
    </location>
</feature>
<keyword evidence="16" id="KW-1185">Reference proteome</keyword>
<dbReference type="AlphaFoldDB" id="A0A177B8F3"/>
<evidence type="ECO:0000256" key="9">
    <source>
        <dbReference type="ARBA" id="ARBA00023065"/>
    </source>
</evidence>
<evidence type="ECO:0000256" key="12">
    <source>
        <dbReference type="RuleBase" id="RU003857"/>
    </source>
</evidence>
<comment type="similarity">
    <text evidence="2 12">Belongs to the two pore domain potassium channel (TC 1.A.1.8) family.</text>
</comment>
<evidence type="ECO:0000256" key="6">
    <source>
        <dbReference type="ARBA" id="ARBA00022826"/>
    </source>
</evidence>
<keyword evidence="5 12" id="KW-0812">Transmembrane</keyword>
<dbReference type="Pfam" id="PF07885">
    <property type="entry name" value="Ion_trans_2"/>
    <property type="match status" value="2"/>
</dbReference>
<evidence type="ECO:0000256" key="10">
    <source>
        <dbReference type="ARBA" id="ARBA00023136"/>
    </source>
</evidence>
<keyword evidence="7" id="KW-0630">Potassium</keyword>
<evidence type="ECO:0000256" key="3">
    <source>
        <dbReference type="ARBA" id="ARBA00022448"/>
    </source>
</evidence>
<dbReference type="GO" id="GO:0022841">
    <property type="term" value="F:potassium ion leak channel activity"/>
    <property type="evidence" value="ECO:0007669"/>
    <property type="project" value="TreeGrafter"/>
</dbReference>
<keyword evidence="4" id="KW-0633">Potassium transport</keyword>
<dbReference type="GO" id="GO:0005886">
    <property type="term" value="C:plasma membrane"/>
    <property type="evidence" value="ECO:0007669"/>
    <property type="project" value="TreeGrafter"/>
</dbReference>
<reference evidence="15 16" key="1">
    <citation type="submission" date="2016-04" db="EMBL/GenBank/DDBJ databases">
        <title>The genome of Intoshia linei affirms orthonectids as highly simplified spiralians.</title>
        <authorList>
            <person name="Mikhailov K.V."/>
            <person name="Slusarev G.S."/>
            <person name="Nikitin M.A."/>
            <person name="Logacheva M.D."/>
            <person name="Penin A."/>
            <person name="Aleoshin V."/>
            <person name="Panchin Y.V."/>
        </authorList>
    </citation>
    <scope>NUCLEOTIDE SEQUENCE [LARGE SCALE GENOMIC DNA]</scope>
    <source>
        <strain evidence="15">Intl2013</strain>
        <tissue evidence="15">Whole animal</tissue>
    </source>
</reference>
<organism evidence="15 16">
    <name type="scientific">Intoshia linei</name>
    <dbReference type="NCBI Taxonomy" id="1819745"/>
    <lineage>
        <taxon>Eukaryota</taxon>
        <taxon>Metazoa</taxon>
        <taxon>Spiralia</taxon>
        <taxon>Lophotrochozoa</taxon>
        <taxon>Mesozoa</taxon>
        <taxon>Orthonectida</taxon>
        <taxon>Rhopaluridae</taxon>
        <taxon>Intoshia</taxon>
    </lineage>
</organism>
<keyword evidence="3 12" id="KW-0813">Transport</keyword>
<dbReference type="PANTHER" id="PTHR11003">
    <property type="entry name" value="POTASSIUM CHANNEL, SUBFAMILY K"/>
    <property type="match status" value="1"/>
</dbReference>
<dbReference type="PANTHER" id="PTHR11003:SF291">
    <property type="entry name" value="IP11374P"/>
    <property type="match status" value="1"/>
</dbReference>
<evidence type="ECO:0000256" key="8">
    <source>
        <dbReference type="ARBA" id="ARBA00022989"/>
    </source>
</evidence>
<dbReference type="GO" id="GO:0015271">
    <property type="term" value="F:outward rectifier potassium channel activity"/>
    <property type="evidence" value="ECO:0007669"/>
    <property type="project" value="TreeGrafter"/>
</dbReference>
<evidence type="ECO:0000256" key="4">
    <source>
        <dbReference type="ARBA" id="ARBA00022538"/>
    </source>
</evidence>
<keyword evidence="6" id="KW-0631">Potassium channel</keyword>
<dbReference type="SUPFAM" id="SSF81324">
    <property type="entry name" value="Voltage-gated potassium channels"/>
    <property type="match status" value="2"/>
</dbReference>
<accession>A0A177B8F3</accession>
<feature type="transmembrane region" description="Helical" evidence="13">
    <location>
        <begin position="6"/>
        <end position="26"/>
    </location>
</feature>
<dbReference type="Proteomes" id="UP000078046">
    <property type="component" value="Unassembled WGS sequence"/>
</dbReference>
<dbReference type="Gene3D" id="1.10.287.70">
    <property type="match status" value="1"/>
</dbReference>
<evidence type="ECO:0000256" key="5">
    <source>
        <dbReference type="ARBA" id="ARBA00022692"/>
    </source>
</evidence>
<name>A0A177B8F3_9BILA</name>
<evidence type="ECO:0000313" key="15">
    <source>
        <dbReference type="EMBL" id="OAF70515.1"/>
    </source>
</evidence>
<evidence type="ECO:0000259" key="14">
    <source>
        <dbReference type="Pfam" id="PF07885"/>
    </source>
</evidence>
<protein>
    <submittedName>
        <fullName evidence="15">Potassium channel subfamily K member 9</fullName>
    </submittedName>
</protein>
<feature type="transmembrane region" description="Helical" evidence="13">
    <location>
        <begin position="202"/>
        <end position="222"/>
    </location>
</feature>
<gene>
    <name evidence="15" type="ORF">A3Q56_01726</name>
</gene>
<dbReference type="PRINTS" id="PR01333">
    <property type="entry name" value="2POREKCHANEL"/>
</dbReference>
<dbReference type="PRINTS" id="PR01095">
    <property type="entry name" value="TASKCHANNEL"/>
</dbReference>
<evidence type="ECO:0000256" key="7">
    <source>
        <dbReference type="ARBA" id="ARBA00022958"/>
    </source>
</evidence>
<evidence type="ECO:0000256" key="2">
    <source>
        <dbReference type="ARBA" id="ARBA00006666"/>
    </source>
</evidence>
<keyword evidence="9 12" id="KW-0406">Ion transport</keyword>
<comment type="caution">
    <text evidence="15">The sequence shown here is derived from an EMBL/GenBank/DDBJ whole genome shotgun (WGS) entry which is preliminary data.</text>
</comment>
<comment type="subcellular location">
    <subcellularLocation>
        <location evidence="1">Membrane</location>
        <topology evidence="1">Multi-pass membrane protein</topology>
    </subcellularLocation>
</comment>
<evidence type="ECO:0000256" key="13">
    <source>
        <dbReference type="SAM" id="Phobius"/>
    </source>
</evidence>
<feature type="transmembrane region" description="Helical" evidence="13">
    <location>
        <begin position="234"/>
        <end position="252"/>
    </location>
</feature>
<feature type="transmembrane region" description="Helical" evidence="13">
    <location>
        <begin position="108"/>
        <end position="128"/>
    </location>
</feature>
<dbReference type="InterPro" id="IPR003092">
    <property type="entry name" value="2pore_dom_K_chnl_TASK"/>
</dbReference>
<feature type="transmembrane region" description="Helical" evidence="13">
    <location>
        <begin position="264"/>
        <end position="291"/>
    </location>
</feature>
<evidence type="ECO:0000256" key="1">
    <source>
        <dbReference type="ARBA" id="ARBA00004141"/>
    </source>
</evidence>
<evidence type="ECO:0000313" key="16">
    <source>
        <dbReference type="Proteomes" id="UP000078046"/>
    </source>
</evidence>
<proteinExistence type="inferred from homology"/>
<dbReference type="OrthoDB" id="297496at2759"/>
<keyword evidence="8 13" id="KW-1133">Transmembrane helix</keyword>